<sequence>MGLKSHNTESFSFSSTLFAWKSTEPIYKSKGIAATRPAPFLPLIGLTRRGCALLNQSPLFLNPNTDVNGHWPIRRSAGAGPRPPVDGREKNKTPP</sequence>
<evidence type="ECO:0000256" key="1">
    <source>
        <dbReference type="SAM" id="MobiDB-lite"/>
    </source>
</evidence>
<accession>A0A9N7U409</accession>
<protein>
    <submittedName>
        <fullName evidence="2">Uncharacterized protein</fullName>
    </submittedName>
</protein>
<dbReference type="EMBL" id="CADEAL010000713">
    <property type="protein sequence ID" value="CAB1424206.1"/>
    <property type="molecule type" value="Genomic_DNA"/>
</dbReference>
<dbReference type="AlphaFoldDB" id="A0A9N7U409"/>
<organism evidence="2 3">
    <name type="scientific">Pleuronectes platessa</name>
    <name type="common">European plaice</name>
    <dbReference type="NCBI Taxonomy" id="8262"/>
    <lineage>
        <taxon>Eukaryota</taxon>
        <taxon>Metazoa</taxon>
        <taxon>Chordata</taxon>
        <taxon>Craniata</taxon>
        <taxon>Vertebrata</taxon>
        <taxon>Euteleostomi</taxon>
        <taxon>Actinopterygii</taxon>
        <taxon>Neopterygii</taxon>
        <taxon>Teleostei</taxon>
        <taxon>Neoteleostei</taxon>
        <taxon>Acanthomorphata</taxon>
        <taxon>Carangaria</taxon>
        <taxon>Pleuronectiformes</taxon>
        <taxon>Pleuronectoidei</taxon>
        <taxon>Pleuronectidae</taxon>
        <taxon>Pleuronectes</taxon>
    </lineage>
</organism>
<evidence type="ECO:0000313" key="3">
    <source>
        <dbReference type="Proteomes" id="UP001153269"/>
    </source>
</evidence>
<feature type="compositionally biased region" description="Basic and acidic residues" evidence="1">
    <location>
        <begin position="85"/>
        <end position="95"/>
    </location>
</feature>
<comment type="caution">
    <text evidence="2">The sequence shown here is derived from an EMBL/GenBank/DDBJ whole genome shotgun (WGS) entry which is preliminary data.</text>
</comment>
<reference evidence="2" key="1">
    <citation type="submission" date="2020-03" db="EMBL/GenBank/DDBJ databases">
        <authorList>
            <person name="Weist P."/>
        </authorList>
    </citation>
    <scope>NUCLEOTIDE SEQUENCE</scope>
</reference>
<proteinExistence type="predicted"/>
<evidence type="ECO:0000313" key="2">
    <source>
        <dbReference type="EMBL" id="CAB1424206.1"/>
    </source>
</evidence>
<dbReference type="Proteomes" id="UP001153269">
    <property type="component" value="Unassembled WGS sequence"/>
</dbReference>
<keyword evidence="3" id="KW-1185">Reference proteome</keyword>
<name>A0A9N7U409_PLEPL</name>
<gene>
    <name evidence="2" type="ORF">PLEPLA_LOCUS12127</name>
</gene>
<feature type="region of interest" description="Disordered" evidence="1">
    <location>
        <begin position="70"/>
        <end position="95"/>
    </location>
</feature>